<sequence length="419" mass="45791">MPLKLHAVKEACAPFASHGIASPNGWRISRPINQYRVLVERKFWSAKELIFLILQCLSGLVSRRRRTEARHAKVGSKASNGSPFVCVSESAECGQACTPSECLSSLSPAQSSSCGWFSGHVPPRGRKGGRAADVVCCDQESKTAEVEKITEGPDGHSDSEFCRKFPVGAGKQRHQQLPCVVPENRYLMYCAYRQVRIHLEKGGEQIQRAAGSFLEPSLYESIHGEGGEDPALAAVRPSVLIGREVNGKAFPPLRAHSGFSLYENDAPRNAISHQFVCWIWDKCRSLTIAEDSGGAHSLLVHQYSRCQCQSNTSDIWKCTEVRIMDAGIFSNNYRAPVNGEIDYQKQQVVRTVVASATSPALLSSHRLDKLSPALCLAQACQGILPSSSRELTTHAIHGRSCTRPIDGSFLSSQSRIANG</sequence>
<reference evidence="1" key="1">
    <citation type="journal article" date="2021" name="Mol. Plant Microbe Interact.">
        <title>Complete Genome Sequence of the Plant-Pathogenic Fungus Colletotrichum lupini.</title>
        <authorList>
            <person name="Baroncelli R."/>
            <person name="Pensec F."/>
            <person name="Da Lio D."/>
            <person name="Boufleur T."/>
            <person name="Vicente I."/>
            <person name="Sarrocco S."/>
            <person name="Picot A."/>
            <person name="Baraldi E."/>
            <person name="Sukno S."/>
            <person name="Thon M."/>
            <person name="Le Floch G."/>
        </authorList>
    </citation>
    <scope>NUCLEOTIDE SEQUENCE</scope>
    <source>
        <strain evidence="1">IMI 504893</strain>
    </source>
</reference>
<gene>
    <name evidence="1" type="ORF">CLUP02_08378</name>
</gene>
<name>A0A9Q8SSZ5_9PEZI</name>
<evidence type="ECO:0000313" key="2">
    <source>
        <dbReference type="Proteomes" id="UP000830671"/>
    </source>
</evidence>
<dbReference type="GeneID" id="73342378"/>
<proteinExistence type="predicted"/>
<organism evidence="1 2">
    <name type="scientific">Colletotrichum lupini</name>
    <dbReference type="NCBI Taxonomy" id="145971"/>
    <lineage>
        <taxon>Eukaryota</taxon>
        <taxon>Fungi</taxon>
        <taxon>Dikarya</taxon>
        <taxon>Ascomycota</taxon>
        <taxon>Pezizomycotina</taxon>
        <taxon>Sordariomycetes</taxon>
        <taxon>Hypocreomycetidae</taxon>
        <taxon>Glomerellales</taxon>
        <taxon>Glomerellaceae</taxon>
        <taxon>Colletotrichum</taxon>
        <taxon>Colletotrichum acutatum species complex</taxon>
    </lineage>
</organism>
<protein>
    <submittedName>
        <fullName evidence="1">Uncharacterized protein</fullName>
    </submittedName>
</protein>
<keyword evidence="2" id="KW-1185">Reference proteome</keyword>
<dbReference type="AlphaFoldDB" id="A0A9Q8SSZ5"/>
<accession>A0A9Q8SSZ5</accession>
<dbReference type="KEGG" id="clup:CLUP02_08378"/>
<evidence type="ECO:0000313" key="1">
    <source>
        <dbReference type="EMBL" id="UQC82888.1"/>
    </source>
</evidence>
<dbReference type="EMBL" id="CP019476">
    <property type="protein sequence ID" value="UQC82888.1"/>
    <property type="molecule type" value="Genomic_DNA"/>
</dbReference>
<dbReference type="Proteomes" id="UP000830671">
    <property type="component" value="Chromosome 4"/>
</dbReference>
<dbReference type="RefSeq" id="XP_049144511.1">
    <property type="nucleotide sequence ID" value="XM_049287368.1"/>
</dbReference>